<evidence type="ECO:0000313" key="2">
    <source>
        <dbReference type="Proteomes" id="UP001247620"/>
    </source>
</evidence>
<name>A0ABU1TJN5_9SPHI</name>
<comment type="caution">
    <text evidence="1">The sequence shown here is derived from an EMBL/GenBank/DDBJ whole genome shotgun (WGS) entry which is preliminary data.</text>
</comment>
<dbReference type="Gene3D" id="3.40.50.620">
    <property type="entry name" value="HUPs"/>
    <property type="match status" value="1"/>
</dbReference>
<gene>
    <name evidence="1" type="ORF">J2W55_004943</name>
</gene>
<evidence type="ECO:0000313" key="1">
    <source>
        <dbReference type="EMBL" id="MDR6945075.1"/>
    </source>
</evidence>
<protein>
    <submittedName>
        <fullName evidence="1">Nicotinamide mononucleotide adenylyltransferase</fullName>
    </submittedName>
</protein>
<keyword evidence="2" id="KW-1185">Reference proteome</keyword>
<keyword evidence="1" id="KW-0808">Transferase</keyword>
<dbReference type="GO" id="GO:0016779">
    <property type="term" value="F:nucleotidyltransferase activity"/>
    <property type="evidence" value="ECO:0007669"/>
    <property type="project" value="UniProtKB-KW"/>
</dbReference>
<sequence>MKTAVIIARFQTPYLHNGHKQLINTVKENHAKLIILLGVSPIMGSRKNPYDYYTREKNDQERLFRSDRIADKRPSQR</sequence>
<dbReference type="RefSeq" id="WP_310102431.1">
    <property type="nucleotide sequence ID" value="NZ_JAVDUU010000005.1"/>
</dbReference>
<reference evidence="1 2" key="1">
    <citation type="submission" date="2023-07" db="EMBL/GenBank/DDBJ databases">
        <title>Sorghum-associated microbial communities from plants grown in Nebraska, USA.</title>
        <authorList>
            <person name="Schachtman D."/>
        </authorList>
    </citation>
    <scope>NUCLEOTIDE SEQUENCE [LARGE SCALE GENOMIC DNA]</scope>
    <source>
        <strain evidence="1 2">3262</strain>
    </source>
</reference>
<organism evidence="1 2">
    <name type="scientific">Mucilaginibacter pocheonensis</name>
    <dbReference type="NCBI Taxonomy" id="398050"/>
    <lineage>
        <taxon>Bacteria</taxon>
        <taxon>Pseudomonadati</taxon>
        <taxon>Bacteroidota</taxon>
        <taxon>Sphingobacteriia</taxon>
        <taxon>Sphingobacteriales</taxon>
        <taxon>Sphingobacteriaceae</taxon>
        <taxon>Mucilaginibacter</taxon>
    </lineage>
</organism>
<proteinExistence type="predicted"/>
<dbReference type="SUPFAM" id="SSF52374">
    <property type="entry name" value="Nucleotidylyl transferase"/>
    <property type="match status" value="1"/>
</dbReference>
<dbReference type="EMBL" id="JAVDUU010000005">
    <property type="protein sequence ID" value="MDR6945075.1"/>
    <property type="molecule type" value="Genomic_DNA"/>
</dbReference>
<dbReference type="Proteomes" id="UP001247620">
    <property type="component" value="Unassembled WGS sequence"/>
</dbReference>
<dbReference type="InterPro" id="IPR014729">
    <property type="entry name" value="Rossmann-like_a/b/a_fold"/>
</dbReference>
<keyword evidence="1" id="KW-0548">Nucleotidyltransferase</keyword>
<accession>A0ABU1TJN5</accession>